<dbReference type="RefSeq" id="WP_167681921.1">
    <property type="nucleotide sequence ID" value="NZ_QHLQ01000001.1"/>
</dbReference>
<comment type="caution">
    <text evidence="1">The sequence shown here is derived from an EMBL/GenBank/DDBJ whole genome shotgun (WGS) entry which is preliminary data.</text>
</comment>
<gene>
    <name evidence="1" type="ORF">DL239_00475</name>
</gene>
<dbReference type="Pfam" id="PF13704">
    <property type="entry name" value="Glyco_tranf_2_4"/>
    <property type="match status" value="1"/>
</dbReference>
<organism evidence="1 2">
    <name type="scientific">Parasedimentitalea denitrificans</name>
    <dbReference type="NCBI Taxonomy" id="2211118"/>
    <lineage>
        <taxon>Bacteria</taxon>
        <taxon>Pseudomonadati</taxon>
        <taxon>Pseudomonadota</taxon>
        <taxon>Alphaproteobacteria</taxon>
        <taxon>Rhodobacterales</taxon>
        <taxon>Paracoccaceae</taxon>
        <taxon>Parasedimentitalea</taxon>
    </lineage>
</organism>
<name>A0ABX0W3B5_9RHOB</name>
<protein>
    <submittedName>
        <fullName evidence="1">Glycosyltransferase family 2 protein</fullName>
    </submittedName>
</protein>
<keyword evidence="2" id="KW-1185">Reference proteome</keyword>
<reference evidence="1 2" key="1">
    <citation type="submission" date="2018-05" db="EMBL/GenBank/DDBJ databases">
        <authorList>
            <person name="Zhang Y.-J."/>
        </authorList>
    </citation>
    <scope>NUCLEOTIDE SEQUENCE [LARGE SCALE GENOMIC DNA]</scope>
    <source>
        <strain evidence="1 2">CY04</strain>
    </source>
</reference>
<evidence type="ECO:0000313" key="1">
    <source>
        <dbReference type="EMBL" id="NIZ59443.1"/>
    </source>
</evidence>
<proteinExistence type="predicted"/>
<dbReference type="EMBL" id="QHLQ01000001">
    <property type="protein sequence ID" value="NIZ59443.1"/>
    <property type="molecule type" value="Genomic_DNA"/>
</dbReference>
<accession>A0ABX0W3B5</accession>
<dbReference type="Proteomes" id="UP001429564">
    <property type="component" value="Unassembled WGS sequence"/>
</dbReference>
<evidence type="ECO:0000313" key="2">
    <source>
        <dbReference type="Proteomes" id="UP001429564"/>
    </source>
</evidence>
<sequence>MTRWGLVSTIKAEADDVLNFAAYHIEAGAHRLFIYLDAPCPKAMPFLQAHPKVRVIHCDEAYWLKRRKSRPNKHQVRQTLNATRAYRQQARELDWLVHMDVDEFLWSEDPIDQTLGNLPQDVFCARARPIESLGSNGTAFKAHMPRTPRRNAIVQSLYPKFGDYLKGGFLSHEQGKVFARTGSDDVKFRIHNVFVDDASNPDQVELPTVDLCHLHSKNWDDWIAQYRYRLQKGSYRSELKPNRSRENGGATLHEVLSMLEAEDGVAGLRSFYDEICADTAERRAQLKNHNLLKLRDLNLAEKRRTHFPEYQ</sequence>